<comment type="caution">
    <text evidence="15">The sequence shown here is derived from an EMBL/GenBank/DDBJ whole genome shotgun (WGS) entry which is preliminary data.</text>
</comment>
<feature type="binding site" evidence="11 13">
    <location>
        <position position="222"/>
    </location>
    <ligand>
        <name>[2Fe-2S] cluster</name>
        <dbReference type="ChEBI" id="CHEBI:190135"/>
    </ligand>
</feature>
<feature type="binding site" evidence="11 12">
    <location>
        <begin position="72"/>
        <end position="73"/>
    </location>
    <ligand>
        <name>FAD</name>
        <dbReference type="ChEBI" id="CHEBI:57692"/>
    </ligand>
</feature>
<dbReference type="PANTHER" id="PTHR43513">
    <property type="entry name" value="DIHYDROOROTATE DEHYDROGENASE B (NAD(+)), ELECTRON TRANSFER SUBUNIT"/>
    <property type="match status" value="1"/>
</dbReference>
<dbReference type="Gene3D" id="3.40.50.80">
    <property type="entry name" value="Nucleotide-binding domain of ferredoxin-NADP reductase (FNR) module"/>
    <property type="match status" value="1"/>
</dbReference>
<evidence type="ECO:0000313" key="15">
    <source>
        <dbReference type="EMBL" id="MBB5021685.1"/>
    </source>
</evidence>
<dbReference type="RefSeq" id="WP_183730831.1">
    <property type="nucleotide sequence ID" value="NZ_JACHID010000005.1"/>
</dbReference>
<proteinExistence type="inferred from homology"/>
<dbReference type="GO" id="GO:0050660">
    <property type="term" value="F:flavin adenine dinucleotide binding"/>
    <property type="evidence" value="ECO:0007669"/>
    <property type="project" value="InterPro"/>
</dbReference>
<evidence type="ECO:0000259" key="14">
    <source>
        <dbReference type="PROSITE" id="PS51384"/>
    </source>
</evidence>
<accession>A0A7W7Y417</accession>
<evidence type="ECO:0000256" key="7">
    <source>
        <dbReference type="ARBA" id="ARBA00022975"/>
    </source>
</evidence>
<evidence type="ECO:0000256" key="6">
    <source>
        <dbReference type="ARBA" id="ARBA00022827"/>
    </source>
</evidence>
<comment type="cofactor">
    <cofactor evidence="11">
        <name>[2Fe-2S] cluster</name>
        <dbReference type="ChEBI" id="CHEBI:190135"/>
    </cofactor>
    <text evidence="11">Binds 1 [2Fe-2S] cluster per subunit.</text>
</comment>
<evidence type="ECO:0000256" key="13">
    <source>
        <dbReference type="PIRSR" id="PIRSR006816-2"/>
    </source>
</evidence>
<organism evidence="15 16">
    <name type="scientific">Desulfurispira natronophila</name>
    <dbReference type="NCBI Taxonomy" id="682562"/>
    <lineage>
        <taxon>Bacteria</taxon>
        <taxon>Pseudomonadati</taxon>
        <taxon>Chrysiogenota</taxon>
        <taxon>Chrysiogenia</taxon>
        <taxon>Chrysiogenales</taxon>
        <taxon>Chrysiogenaceae</taxon>
        <taxon>Desulfurispira</taxon>
    </lineage>
</organism>
<reference evidence="15 16" key="1">
    <citation type="submission" date="2020-08" db="EMBL/GenBank/DDBJ databases">
        <title>Genomic Encyclopedia of Type Strains, Phase IV (KMG-IV): sequencing the most valuable type-strain genomes for metagenomic binning, comparative biology and taxonomic classification.</title>
        <authorList>
            <person name="Goeker M."/>
        </authorList>
    </citation>
    <scope>NUCLEOTIDE SEQUENCE [LARGE SCALE GENOMIC DNA]</scope>
    <source>
        <strain evidence="15 16">DSM 22071</strain>
    </source>
</reference>
<dbReference type="PROSITE" id="PS51384">
    <property type="entry name" value="FAD_FR"/>
    <property type="match status" value="1"/>
</dbReference>
<protein>
    <recommendedName>
        <fullName evidence="11">Dihydroorotate dehydrogenase B (NAD(+)), electron transfer subunit</fullName>
    </recommendedName>
    <alternativeName>
        <fullName evidence="11">Dihydroorotate oxidase B, electron transfer subunit</fullName>
    </alternativeName>
</protein>
<evidence type="ECO:0000256" key="5">
    <source>
        <dbReference type="ARBA" id="ARBA00022723"/>
    </source>
</evidence>
<dbReference type="InterPro" id="IPR023455">
    <property type="entry name" value="Dihydroorotate_DHASE_ETsu"/>
</dbReference>
<dbReference type="PANTHER" id="PTHR43513:SF3">
    <property type="entry name" value="DIHYDROOROTATE DEHYDROGENASE B (NAD(+)), ELECTRON TRANSFER SUBUNIT-RELATED"/>
    <property type="match status" value="1"/>
</dbReference>
<evidence type="ECO:0000256" key="1">
    <source>
        <dbReference type="ARBA" id="ARBA00006422"/>
    </source>
</evidence>
<dbReference type="GO" id="GO:0051537">
    <property type="term" value="F:2 iron, 2 sulfur cluster binding"/>
    <property type="evidence" value="ECO:0007669"/>
    <property type="project" value="UniProtKB-KW"/>
</dbReference>
<keyword evidence="8 11" id="KW-0249">Electron transport</keyword>
<dbReference type="PIRSF" id="PIRSF006816">
    <property type="entry name" value="Cyc3_hyd_g"/>
    <property type="match status" value="1"/>
</dbReference>
<comment type="subunit">
    <text evidence="11">Heterotetramer of 2 PyrK and 2 PyrD type B subunits.</text>
</comment>
<dbReference type="Proteomes" id="UP000528322">
    <property type="component" value="Unassembled WGS sequence"/>
</dbReference>
<evidence type="ECO:0000256" key="9">
    <source>
        <dbReference type="ARBA" id="ARBA00023004"/>
    </source>
</evidence>
<dbReference type="GO" id="GO:0016491">
    <property type="term" value="F:oxidoreductase activity"/>
    <property type="evidence" value="ECO:0007669"/>
    <property type="project" value="InterPro"/>
</dbReference>
<comment type="caution">
    <text evidence="11">Lacks conserved residue(s) required for the propagation of feature annotation.</text>
</comment>
<keyword evidence="2 11" id="KW-0813">Transport</keyword>
<comment type="similarity">
    <text evidence="1 11">Belongs to the PyrK family.</text>
</comment>
<comment type="function">
    <text evidence="11">Responsible for channeling the electrons from the oxidation of dihydroorotate from the FMN redox center in the PyrD type B subunit to the ultimate electron acceptor NAD(+).</text>
</comment>
<evidence type="ECO:0000256" key="4">
    <source>
        <dbReference type="ARBA" id="ARBA00022714"/>
    </source>
</evidence>
<evidence type="ECO:0000313" key="16">
    <source>
        <dbReference type="Proteomes" id="UP000528322"/>
    </source>
</evidence>
<gene>
    <name evidence="11" type="primary">pyrK</name>
    <name evidence="15" type="ORF">HNR37_000998</name>
</gene>
<dbReference type="CDD" id="cd06218">
    <property type="entry name" value="DHOD_e_trans"/>
    <property type="match status" value="1"/>
</dbReference>
<dbReference type="EMBL" id="JACHID010000005">
    <property type="protein sequence ID" value="MBB5021685.1"/>
    <property type="molecule type" value="Genomic_DNA"/>
</dbReference>
<dbReference type="InterPro" id="IPR019480">
    <property type="entry name" value="Dihydroorotate_DH_Fe-S-bd"/>
</dbReference>
<keyword evidence="16" id="KW-1185">Reference proteome</keyword>
<evidence type="ECO:0000256" key="3">
    <source>
        <dbReference type="ARBA" id="ARBA00022630"/>
    </source>
</evidence>
<dbReference type="InterPro" id="IPR001433">
    <property type="entry name" value="OxRdtase_FAD/NAD-bd"/>
</dbReference>
<feature type="binding site" evidence="11 13">
    <location>
        <position position="219"/>
    </location>
    <ligand>
        <name>[2Fe-2S] cluster</name>
        <dbReference type="ChEBI" id="CHEBI:190135"/>
    </ligand>
</feature>
<keyword evidence="5 11" id="KW-0479">Metal-binding</keyword>
<dbReference type="HAMAP" id="MF_01211">
    <property type="entry name" value="DHODB_Fe_S_bind"/>
    <property type="match status" value="1"/>
</dbReference>
<dbReference type="InterPro" id="IPR039261">
    <property type="entry name" value="FNR_nucleotide-bd"/>
</dbReference>
<comment type="cofactor">
    <cofactor evidence="11 12">
        <name>FAD</name>
        <dbReference type="ChEBI" id="CHEBI:57692"/>
    </cofactor>
    <text evidence="11 12">Binds 1 FAD per subunit.</text>
</comment>
<feature type="binding site" evidence="11 13">
    <location>
        <position position="239"/>
    </location>
    <ligand>
        <name>[2Fe-2S] cluster</name>
        <dbReference type="ChEBI" id="CHEBI:190135"/>
    </ligand>
</feature>
<feature type="binding site" evidence="11 12">
    <location>
        <begin position="50"/>
        <end position="53"/>
    </location>
    <ligand>
        <name>FAD</name>
        <dbReference type="ChEBI" id="CHEBI:57692"/>
    </ligand>
</feature>
<keyword evidence="10 11" id="KW-0411">Iron-sulfur</keyword>
<dbReference type="PRINTS" id="PR00409">
    <property type="entry name" value="PHDIOXRDTASE"/>
</dbReference>
<dbReference type="GO" id="GO:0009055">
    <property type="term" value="F:electron transfer activity"/>
    <property type="evidence" value="ECO:0007669"/>
    <property type="project" value="UniProtKB-UniRule"/>
</dbReference>
<evidence type="ECO:0000256" key="8">
    <source>
        <dbReference type="ARBA" id="ARBA00022982"/>
    </source>
</evidence>
<dbReference type="GO" id="GO:0044205">
    <property type="term" value="P:'de novo' UMP biosynthetic process"/>
    <property type="evidence" value="ECO:0007669"/>
    <property type="project" value="UniProtKB-UniRule"/>
</dbReference>
<evidence type="ECO:0000256" key="2">
    <source>
        <dbReference type="ARBA" id="ARBA00022448"/>
    </source>
</evidence>
<evidence type="ECO:0000256" key="11">
    <source>
        <dbReference type="HAMAP-Rule" id="MF_01211"/>
    </source>
</evidence>
<dbReference type="Pfam" id="PF10418">
    <property type="entry name" value="DHODB_Fe-S_bind"/>
    <property type="match status" value="1"/>
</dbReference>
<comment type="pathway">
    <text evidence="11">Pyrimidine metabolism; UMP biosynthesis via de novo pathway; orotate from (S)-dihydroorotate (NAD(+) route): step 1/1.</text>
</comment>
<dbReference type="AlphaFoldDB" id="A0A7W7Y417"/>
<keyword evidence="4 11" id="KW-0001">2Fe-2S</keyword>
<dbReference type="GO" id="GO:0046872">
    <property type="term" value="F:metal ion binding"/>
    <property type="evidence" value="ECO:0007669"/>
    <property type="project" value="UniProtKB-KW"/>
</dbReference>
<evidence type="ECO:0000256" key="12">
    <source>
        <dbReference type="PIRSR" id="PIRSR006816-1"/>
    </source>
</evidence>
<dbReference type="SUPFAM" id="SSF63380">
    <property type="entry name" value="Riboflavin synthase domain-like"/>
    <property type="match status" value="1"/>
</dbReference>
<feature type="domain" description="FAD-binding FR-type" evidence="14">
    <location>
        <begin position="1"/>
        <end position="97"/>
    </location>
</feature>
<dbReference type="UniPathway" id="UPA00070">
    <property type="reaction ID" value="UER00945"/>
</dbReference>
<dbReference type="InterPro" id="IPR012165">
    <property type="entry name" value="Cyt_c3_hydrogenase_gsu"/>
</dbReference>
<keyword evidence="7 11" id="KW-0665">Pyrimidine biosynthesis</keyword>
<comment type="cofactor">
    <cofactor evidence="13">
        <name>[2Fe-2S] cluster</name>
        <dbReference type="ChEBI" id="CHEBI:190135"/>
    </cofactor>
    <text evidence="13">Binds 1 [2Fe-2S] cluster per subunit.</text>
</comment>
<name>A0A7W7Y417_9BACT</name>
<feature type="binding site" evidence="11 13">
    <location>
        <position position="214"/>
    </location>
    <ligand>
        <name>[2Fe-2S] cluster</name>
        <dbReference type="ChEBI" id="CHEBI:190135"/>
    </ligand>
</feature>
<keyword evidence="6 11" id="KW-0274">FAD</keyword>
<dbReference type="InterPro" id="IPR050353">
    <property type="entry name" value="PyrK_electron_transfer"/>
</dbReference>
<keyword evidence="9 11" id="KW-0408">Iron</keyword>
<dbReference type="Gene3D" id="2.40.30.10">
    <property type="entry name" value="Translation factors"/>
    <property type="match status" value="1"/>
</dbReference>
<dbReference type="InterPro" id="IPR037117">
    <property type="entry name" value="Dihydroorotate_DH_ele_sf"/>
</dbReference>
<dbReference type="Pfam" id="PF00175">
    <property type="entry name" value="NAD_binding_1"/>
    <property type="match status" value="1"/>
</dbReference>
<dbReference type="InterPro" id="IPR017938">
    <property type="entry name" value="Riboflavin_synthase-like_b-brl"/>
</dbReference>
<dbReference type="Gene3D" id="2.10.240.10">
    <property type="entry name" value="Dihydroorotate dehydrogenase, electron transfer subunit"/>
    <property type="match status" value="1"/>
</dbReference>
<dbReference type="InterPro" id="IPR017927">
    <property type="entry name" value="FAD-bd_FR_type"/>
</dbReference>
<keyword evidence="3 11" id="KW-0285">Flavoprotein</keyword>
<evidence type="ECO:0000256" key="10">
    <source>
        <dbReference type="ARBA" id="ARBA00023014"/>
    </source>
</evidence>
<sequence length="257" mass="27177">MTTYSILRNQSIGGGNYLMEVSLPPGTHVHPGQFCMLQANVSGYDPLLKRPISIADKTEKSMLFAYKVVGRGTEIMSHFVTGQNIDILGPLGNGFELHQGQALLVGGGIGIAPLLLLARELKAAGVTCQAIIGAATANDLIFTRELGDICDDLVITTDDGSLGRQGFVTAAMEGKELTHTHIYCCGPDPMMRQVAKLGAKALSCQLSLETHMACGIGVCLGCVTETQDELGNVNRRTVCKEGPVFTDNQITGGLPAT</sequence>
<dbReference type="SUPFAM" id="SSF52343">
    <property type="entry name" value="Ferredoxin reductase-like, C-terminal NADP-linked domain"/>
    <property type="match status" value="1"/>
</dbReference>